<dbReference type="EMBL" id="BMCJ01000002">
    <property type="protein sequence ID" value="GGC84369.1"/>
    <property type="molecule type" value="Genomic_DNA"/>
</dbReference>
<dbReference type="RefSeq" id="WP_062441925.1">
    <property type="nucleotide sequence ID" value="NZ_BMCJ01000002.1"/>
</dbReference>
<evidence type="ECO:0000259" key="2">
    <source>
        <dbReference type="Pfam" id="PF01408"/>
    </source>
</evidence>
<comment type="caution">
    <text evidence="4">The sequence shown here is derived from an EMBL/GenBank/DDBJ whole genome shotgun (WGS) entry which is preliminary data.</text>
</comment>
<reference evidence="5" key="1">
    <citation type="journal article" date="2019" name="Int. J. Syst. Evol. Microbiol.">
        <title>The Global Catalogue of Microorganisms (GCM) 10K type strain sequencing project: providing services to taxonomists for standard genome sequencing and annotation.</title>
        <authorList>
            <consortium name="The Broad Institute Genomics Platform"/>
            <consortium name="The Broad Institute Genome Sequencing Center for Infectious Disease"/>
            <person name="Wu L."/>
            <person name="Ma J."/>
        </authorList>
    </citation>
    <scope>NUCLEOTIDE SEQUENCE [LARGE SCALE GENOMIC DNA]</scope>
    <source>
        <strain evidence="5">CCM 7282</strain>
    </source>
</reference>
<dbReference type="Gene3D" id="3.40.50.720">
    <property type="entry name" value="NAD(P)-binding Rossmann-like Domain"/>
    <property type="match status" value="1"/>
</dbReference>
<dbReference type="Gene3D" id="3.30.360.10">
    <property type="entry name" value="Dihydrodipicolinate Reductase, domain 2"/>
    <property type="match status" value="1"/>
</dbReference>
<dbReference type="Pfam" id="PF02894">
    <property type="entry name" value="GFO_IDH_MocA_C"/>
    <property type="match status" value="1"/>
</dbReference>
<evidence type="ECO:0000259" key="3">
    <source>
        <dbReference type="Pfam" id="PF02894"/>
    </source>
</evidence>
<keyword evidence="5" id="KW-1185">Reference proteome</keyword>
<evidence type="ECO:0000256" key="1">
    <source>
        <dbReference type="ARBA" id="ARBA00010928"/>
    </source>
</evidence>
<dbReference type="PANTHER" id="PTHR43249">
    <property type="entry name" value="UDP-N-ACETYL-2-AMINO-2-DEOXY-D-GLUCURONATE OXIDASE"/>
    <property type="match status" value="1"/>
</dbReference>
<dbReference type="Proteomes" id="UP000619534">
    <property type="component" value="Unassembled WGS sequence"/>
</dbReference>
<comment type="similarity">
    <text evidence="1">Belongs to the Gfo/Idh/MocA family.</text>
</comment>
<dbReference type="InterPro" id="IPR036291">
    <property type="entry name" value="NAD(P)-bd_dom_sf"/>
</dbReference>
<evidence type="ECO:0000313" key="4">
    <source>
        <dbReference type="EMBL" id="GGC84369.1"/>
    </source>
</evidence>
<dbReference type="Pfam" id="PF01408">
    <property type="entry name" value="GFO_IDH_MocA"/>
    <property type="match status" value="1"/>
</dbReference>
<proteinExistence type="inferred from homology"/>
<dbReference type="InterPro" id="IPR000683">
    <property type="entry name" value="Gfo/Idh/MocA-like_OxRdtase_N"/>
</dbReference>
<feature type="domain" description="Gfo/Idh/MocA-like oxidoreductase N-terminal" evidence="2">
    <location>
        <begin position="5"/>
        <end position="124"/>
    </location>
</feature>
<dbReference type="SUPFAM" id="SSF55347">
    <property type="entry name" value="Glyceraldehyde-3-phosphate dehydrogenase-like, C-terminal domain"/>
    <property type="match status" value="1"/>
</dbReference>
<feature type="domain" description="Gfo/Idh/MocA-like oxidoreductase C-terminal" evidence="3">
    <location>
        <begin position="136"/>
        <end position="343"/>
    </location>
</feature>
<dbReference type="InterPro" id="IPR004104">
    <property type="entry name" value="Gfo/Idh/MocA-like_OxRdtase_C"/>
</dbReference>
<gene>
    <name evidence="4" type="ORF">GCM10007216_13800</name>
</gene>
<dbReference type="InterPro" id="IPR052515">
    <property type="entry name" value="Gfo/Idh/MocA_Oxidoreductase"/>
</dbReference>
<organism evidence="4 5">
    <name type="scientific">Thalassobacillus devorans</name>
    <dbReference type="NCBI Taxonomy" id="279813"/>
    <lineage>
        <taxon>Bacteria</taxon>
        <taxon>Bacillati</taxon>
        <taxon>Bacillota</taxon>
        <taxon>Bacilli</taxon>
        <taxon>Bacillales</taxon>
        <taxon>Bacillaceae</taxon>
        <taxon>Thalassobacillus</taxon>
    </lineage>
</organism>
<evidence type="ECO:0000313" key="5">
    <source>
        <dbReference type="Proteomes" id="UP000619534"/>
    </source>
</evidence>
<protein>
    <submittedName>
        <fullName evidence="4">Oxidoreductase</fullName>
    </submittedName>
</protein>
<sequence length="345" mass="37917">MEKKKVAIIGGGQVAETKHISNYQDFDDIEIVAVLCRREASACAFAERNGIARAYTDLSDLLAVEKPDMVSVCTPNKFHLKHVTEALKSGSHVLCEKPPGISSQEAKAMHELAESRGLVLAYNFQHRVSEAALTLKEKVQEGMLGDVYYAKLSALRRSGVPGWGNFINKELQGGGPLIDIGIHMLDSAFFILGFPEVKKVTAKMFQKIGPFKEEGSFGSWNPDDYEVEDALFGFIELANGGLIQVDTSFALHMKQAKKLNIELCGDKAGATLYPLEIYTDDKGELVTLLEQESSDDPERTAIHSFVRKCAGSTSEVIATGEEGYKVQQLVELLYKSAEQGETIYL</sequence>
<name>A0ABQ1NTE8_9BACI</name>
<accession>A0ABQ1NTE8</accession>
<dbReference type="SUPFAM" id="SSF51735">
    <property type="entry name" value="NAD(P)-binding Rossmann-fold domains"/>
    <property type="match status" value="1"/>
</dbReference>
<dbReference type="PANTHER" id="PTHR43249:SF1">
    <property type="entry name" value="D-GLUCOSIDE 3-DEHYDROGENASE"/>
    <property type="match status" value="1"/>
</dbReference>